<protein>
    <submittedName>
        <fullName evidence="2">Uncharacterized protein</fullName>
    </submittedName>
</protein>
<reference evidence="2" key="1">
    <citation type="submission" date="2020-06" db="EMBL/GenBank/DDBJ databases">
        <authorList>
            <person name="Li T."/>
            <person name="Hu X."/>
            <person name="Zhang T."/>
            <person name="Song X."/>
            <person name="Zhang H."/>
            <person name="Dai N."/>
            <person name="Sheng W."/>
            <person name="Hou X."/>
            <person name="Wei L."/>
        </authorList>
    </citation>
    <scope>NUCLEOTIDE SEQUENCE</scope>
    <source>
        <strain evidence="2">G01</strain>
        <tissue evidence="2">Leaf</tissue>
    </source>
</reference>
<feature type="compositionally biased region" description="Acidic residues" evidence="1">
    <location>
        <begin position="55"/>
        <end position="64"/>
    </location>
</feature>
<comment type="caution">
    <text evidence="2">The sequence shown here is derived from an EMBL/GenBank/DDBJ whole genome shotgun (WGS) entry which is preliminary data.</text>
</comment>
<gene>
    <name evidence="2" type="ORF">Sangu_3014700</name>
</gene>
<reference evidence="2" key="2">
    <citation type="journal article" date="2024" name="Plant">
        <title>Genomic evolution and insights into agronomic trait innovations of Sesamum species.</title>
        <authorList>
            <person name="Miao H."/>
            <person name="Wang L."/>
            <person name="Qu L."/>
            <person name="Liu H."/>
            <person name="Sun Y."/>
            <person name="Le M."/>
            <person name="Wang Q."/>
            <person name="Wei S."/>
            <person name="Zheng Y."/>
            <person name="Lin W."/>
            <person name="Duan Y."/>
            <person name="Cao H."/>
            <person name="Xiong S."/>
            <person name="Wang X."/>
            <person name="Wei L."/>
            <person name="Li C."/>
            <person name="Ma Q."/>
            <person name="Ju M."/>
            <person name="Zhao R."/>
            <person name="Li G."/>
            <person name="Mu C."/>
            <person name="Tian Q."/>
            <person name="Mei H."/>
            <person name="Zhang T."/>
            <person name="Gao T."/>
            <person name="Zhang H."/>
        </authorList>
    </citation>
    <scope>NUCLEOTIDE SEQUENCE</scope>
    <source>
        <strain evidence="2">G01</strain>
    </source>
</reference>
<name>A0AAW2KNX2_9LAMI</name>
<dbReference type="EMBL" id="JACGWK010000076">
    <property type="protein sequence ID" value="KAL0307690.1"/>
    <property type="molecule type" value="Genomic_DNA"/>
</dbReference>
<accession>A0AAW2KNX2</accession>
<organism evidence="2">
    <name type="scientific">Sesamum angustifolium</name>
    <dbReference type="NCBI Taxonomy" id="2727405"/>
    <lineage>
        <taxon>Eukaryota</taxon>
        <taxon>Viridiplantae</taxon>
        <taxon>Streptophyta</taxon>
        <taxon>Embryophyta</taxon>
        <taxon>Tracheophyta</taxon>
        <taxon>Spermatophyta</taxon>
        <taxon>Magnoliopsida</taxon>
        <taxon>eudicotyledons</taxon>
        <taxon>Gunneridae</taxon>
        <taxon>Pentapetalae</taxon>
        <taxon>asterids</taxon>
        <taxon>lamiids</taxon>
        <taxon>Lamiales</taxon>
        <taxon>Pedaliaceae</taxon>
        <taxon>Sesamum</taxon>
    </lineage>
</organism>
<evidence type="ECO:0000313" key="2">
    <source>
        <dbReference type="EMBL" id="KAL0307690.1"/>
    </source>
</evidence>
<proteinExistence type="predicted"/>
<dbReference type="AlphaFoldDB" id="A0AAW2KNX2"/>
<feature type="region of interest" description="Disordered" evidence="1">
    <location>
        <begin position="1"/>
        <end position="96"/>
    </location>
</feature>
<sequence>MSSDSRSVQFVGESVGKGEDAFKATSRGLGPNPPAHESGWRWSLRQAACRLLNESSEEEEEDDGWGERSSQGEGDLRPGESRVLPRTRGSHPSGLD</sequence>
<evidence type="ECO:0000256" key="1">
    <source>
        <dbReference type="SAM" id="MobiDB-lite"/>
    </source>
</evidence>